<dbReference type="EnsemblPlants" id="AET3Gv21177800.8">
    <property type="protein sequence ID" value="AET3Gv21177800.8"/>
    <property type="gene ID" value="AET3Gv21177800"/>
</dbReference>
<dbReference type="Gramene" id="AET3Gv21177800.23">
    <property type="protein sequence ID" value="AET3Gv21177800.23"/>
    <property type="gene ID" value="AET3Gv21177800"/>
</dbReference>
<dbReference type="EnsemblPlants" id="AET3Gv21177800.36">
    <property type="protein sequence ID" value="AET3Gv21177800.36"/>
    <property type="gene ID" value="AET3Gv21177800"/>
</dbReference>
<dbReference type="EnsemblPlants" id="AET3Gv21177800.51">
    <property type="protein sequence ID" value="AET3Gv21177800.51"/>
    <property type="gene ID" value="AET3Gv21177800"/>
</dbReference>
<dbReference type="Gramene" id="AET3Gv21177800.11">
    <property type="protein sequence ID" value="AET3Gv21177800.11"/>
    <property type="gene ID" value="AET3Gv21177800"/>
</dbReference>
<proteinExistence type="predicted"/>
<dbReference type="AlphaFoldDB" id="A0A453GS79"/>
<dbReference type="PANTHER" id="PTHR43272:SF92">
    <property type="entry name" value="LONG CHAIN ACYL-COA SYNTHETASE 8"/>
    <property type="match status" value="1"/>
</dbReference>
<reference evidence="1" key="5">
    <citation type="journal article" date="2021" name="G3 (Bethesda)">
        <title>Aegilops tauschii genome assembly Aet v5.0 features greater sequence contiguity and improved annotation.</title>
        <authorList>
            <person name="Wang L."/>
            <person name="Zhu T."/>
            <person name="Rodriguez J.C."/>
            <person name="Deal K.R."/>
            <person name="Dubcovsky J."/>
            <person name="McGuire P.E."/>
            <person name="Lux T."/>
            <person name="Spannagl M."/>
            <person name="Mayer K.F.X."/>
            <person name="Baldrich P."/>
            <person name="Meyers B.C."/>
            <person name="Huo N."/>
            <person name="Gu Y.Q."/>
            <person name="Zhou H."/>
            <person name="Devos K.M."/>
            <person name="Bennetzen J.L."/>
            <person name="Unver T."/>
            <person name="Budak H."/>
            <person name="Gulick P.J."/>
            <person name="Galiba G."/>
            <person name="Kalapos B."/>
            <person name="Nelson D.R."/>
            <person name="Li P."/>
            <person name="You F.M."/>
            <person name="Luo M.C."/>
            <person name="Dvorak J."/>
        </authorList>
    </citation>
    <scope>NUCLEOTIDE SEQUENCE [LARGE SCALE GENOMIC DNA]</scope>
    <source>
        <strain evidence="1">cv. AL8/78</strain>
    </source>
</reference>
<dbReference type="Proteomes" id="UP000015105">
    <property type="component" value="Chromosome 3D"/>
</dbReference>
<dbReference type="EnsemblPlants" id="AET3Gv21177800.11">
    <property type="protein sequence ID" value="AET3Gv21177800.11"/>
    <property type="gene ID" value="AET3Gv21177800"/>
</dbReference>
<dbReference type="EnsemblPlants" id="AET3Gv21177800.23">
    <property type="protein sequence ID" value="AET3Gv21177800.23"/>
    <property type="gene ID" value="AET3Gv21177800"/>
</dbReference>
<dbReference type="Gramene" id="AET3Gv21177800.8">
    <property type="protein sequence ID" value="AET3Gv21177800.8"/>
    <property type="gene ID" value="AET3Gv21177800"/>
</dbReference>
<reference evidence="2" key="1">
    <citation type="journal article" date="2014" name="Science">
        <title>Ancient hybridizations among the ancestral genomes of bread wheat.</title>
        <authorList>
            <consortium name="International Wheat Genome Sequencing Consortium,"/>
            <person name="Marcussen T."/>
            <person name="Sandve S.R."/>
            <person name="Heier L."/>
            <person name="Spannagl M."/>
            <person name="Pfeifer M."/>
            <person name="Jakobsen K.S."/>
            <person name="Wulff B.B."/>
            <person name="Steuernagel B."/>
            <person name="Mayer K.F."/>
            <person name="Olsen O.A."/>
        </authorList>
    </citation>
    <scope>NUCLEOTIDE SEQUENCE [LARGE SCALE GENOMIC DNA]</scope>
    <source>
        <strain evidence="2">cv. AL8/78</strain>
    </source>
</reference>
<organism evidence="1 2">
    <name type="scientific">Aegilops tauschii subsp. strangulata</name>
    <name type="common">Goatgrass</name>
    <dbReference type="NCBI Taxonomy" id="200361"/>
    <lineage>
        <taxon>Eukaryota</taxon>
        <taxon>Viridiplantae</taxon>
        <taxon>Streptophyta</taxon>
        <taxon>Embryophyta</taxon>
        <taxon>Tracheophyta</taxon>
        <taxon>Spermatophyta</taxon>
        <taxon>Magnoliopsida</taxon>
        <taxon>Liliopsida</taxon>
        <taxon>Poales</taxon>
        <taxon>Poaceae</taxon>
        <taxon>BOP clade</taxon>
        <taxon>Pooideae</taxon>
        <taxon>Triticodae</taxon>
        <taxon>Triticeae</taxon>
        <taxon>Triticinae</taxon>
        <taxon>Aegilops</taxon>
    </lineage>
</organism>
<reference evidence="1" key="3">
    <citation type="journal article" date="2017" name="Nature">
        <title>Genome sequence of the progenitor of the wheat D genome Aegilops tauschii.</title>
        <authorList>
            <person name="Luo M.C."/>
            <person name="Gu Y.Q."/>
            <person name="Puiu D."/>
            <person name="Wang H."/>
            <person name="Twardziok S.O."/>
            <person name="Deal K.R."/>
            <person name="Huo N."/>
            <person name="Zhu T."/>
            <person name="Wang L."/>
            <person name="Wang Y."/>
            <person name="McGuire P.E."/>
            <person name="Liu S."/>
            <person name="Long H."/>
            <person name="Ramasamy R.K."/>
            <person name="Rodriguez J.C."/>
            <person name="Van S.L."/>
            <person name="Yuan L."/>
            <person name="Wang Z."/>
            <person name="Xia Z."/>
            <person name="Xiao L."/>
            <person name="Anderson O.D."/>
            <person name="Ouyang S."/>
            <person name="Liang Y."/>
            <person name="Zimin A.V."/>
            <person name="Pertea G."/>
            <person name="Qi P."/>
            <person name="Bennetzen J.L."/>
            <person name="Dai X."/>
            <person name="Dawson M.W."/>
            <person name="Muller H.G."/>
            <person name="Kugler K."/>
            <person name="Rivarola-Duarte L."/>
            <person name="Spannagl M."/>
            <person name="Mayer K.F.X."/>
            <person name="Lu F.H."/>
            <person name="Bevan M.W."/>
            <person name="Leroy P."/>
            <person name="Li P."/>
            <person name="You F.M."/>
            <person name="Sun Q."/>
            <person name="Liu Z."/>
            <person name="Lyons E."/>
            <person name="Wicker T."/>
            <person name="Salzberg S.L."/>
            <person name="Devos K.M."/>
            <person name="Dvorak J."/>
        </authorList>
    </citation>
    <scope>NUCLEOTIDE SEQUENCE [LARGE SCALE GENOMIC DNA]</scope>
    <source>
        <strain evidence="1">cv. AL8/78</strain>
    </source>
</reference>
<dbReference type="Gramene" id="AET3Gv21177800.29">
    <property type="protein sequence ID" value="AET3Gv21177800.29"/>
    <property type="gene ID" value="AET3Gv21177800"/>
</dbReference>
<sequence>MRSTLLSVFLEIQAYFIGKGGYRNSDSPKPCGEVIIGGYSITNGYFNNEAKTDEVYKVIISKSAVTECIYVFHFTIVSCVPQVDVRGVCWFYTGDIGQLRPDGCIEIIDREKYIVNLQHGEYISLGKACL</sequence>
<dbReference type="GO" id="GO:0016020">
    <property type="term" value="C:membrane"/>
    <property type="evidence" value="ECO:0007669"/>
    <property type="project" value="TreeGrafter"/>
</dbReference>
<dbReference type="EnsemblPlants" id="AET3Gv21177800.29">
    <property type="protein sequence ID" value="AET3Gv21177800.29"/>
    <property type="gene ID" value="AET3Gv21177800"/>
</dbReference>
<dbReference type="Gramene" id="AET3Gv21177800.36">
    <property type="protein sequence ID" value="AET3Gv21177800.36"/>
    <property type="gene ID" value="AET3Gv21177800"/>
</dbReference>
<dbReference type="Gramene" id="AET3Gv21177800.46">
    <property type="protein sequence ID" value="AET3Gv21177800.46"/>
    <property type="gene ID" value="AET3Gv21177800"/>
</dbReference>
<keyword evidence="2" id="KW-1185">Reference proteome</keyword>
<protein>
    <submittedName>
        <fullName evidence="1">Uncharacterized protein</fullName>
    </submittedName>
</protein>
<dbReference type="GO" id="GO:0004467">
    <property type="term" value="F:long-chain fatty acid-CoA ligase activity"/>
    <property type="evidence" value="ECO:0007669"/>
    <property type="project" value="TreeGrafter"/>
</dbReference>
<dbReference type="GO" id="GO:0005783">
    <property type="term" value="C:endoplasmic reticulum"/>
    <property type="evidence" value="ECO:0007669"/>
    <property type="project" value="TreeGrafter"/>
</dbReference>
<dbReference type="EnsemblPlants" id="AET3Gv21177800.47">
    <property type="protein sequence ID" value="AET3Gv21177800.47"/>
    <property type="gene ID" value="AET3Gv21177800"/>
</dbReference>
<dbReference type="Gene3D" id="3.40.50.12780">
    <property type="entry name" value="N-terminal domain of ligase-like"/>
    <property type="match status" value="1"/>
</dbReference>
<reference evidence="2" key="2">
    <citation type="journal article" date="2017" name="Nat. Plants">
        <title>The Aegilops tauschii genome reveals multiple impacts of transposons.</title>
        <authorList>
            <person name="Zhao G."/>
            <person name="Zou C."/>
            <person name="Li K."/>
            <person name="Wang K."/>
            <person name="Li T."/>
            <person name="Gao L."/>
            <person name="Zhang X."/>
            <person name="Wang H."/>
            <person name="Yang Z."/>
            <person name="Liu X."/>
            <person name="Jiang W."/>
            <person name="Mao L."/>
            <person name="Kong X."/>
            <person name="Jiao Y."/>
            <person name="Jia J."/>
        </authorList>
    </citation>
    <scope>NUCLEOTIDE SEQUENCE [LARGE SCALE GENOMIC DNA]</scope>
    <source>
        <strain evidence="2">cv. AL8/78</strain>
    </source>
</reference>
<accession>A0A453GS79</accession>
<dbReference type="Gramene" id="AET3Gv21177800.47">
    <property type="protein sequence ID" value="AET3Gv21177800.47"/>
    <property type="gene ID" value="AET3Gv21177800"/>
</dbReference>
<reference evidence="1" key="4">
    <citation type="submission" date="2019-03" db="UniProtKB">
        <authorList>
            <consortium name="EnsemblPlants"/>
        </authorList>
    </citation>
    <scope>IDENTIFICATION</scope>
</reference>
<evidence type="ECO:0000313" key="1">
    <source>
        <dbReference type="EnsemblPlants" id="AET3Gv21177800.47"/>
    </source>
</evidence>
<dbReference type="PANTHER" id="PTHR43272">
    <property type="entry name" value="LONG-CHAIN-FATTY-ACID--COA LIGASE"/>
    <property type="match status" value="1"/>
</dbReference>
<dbReference type="SUPFAM" id="SSF56801">
    <property type="entry name" value="Acetyl-CoA synthetase-like"/>
    <property type="match status" value="1"/>
</dbReference>
<dbReference type="Gramene" id="AET3Gv21177800.51">
    <property type="protein sequence ID" value="AET3Gv21177800.51"/>
    <property type="gene ID" value="AET3Gv21177800"/>
</dbReference>
<name>A0A453GS79_AEGTS</name>
<dbReference type="InterPro" id="IPR042099">
    <property type="entry name" value="ANL_N_sf"/>
</dbReference>
<dbReference type="EnsemblPlants" id="AET3Gv21177800.46">
    <property type="protein sequence ID" value="AET3Gv21177800.46"/>
    <property type="gene ID" value="AET3Gv21177800"/>
</dbReference>
<evidence type="ECO:0000313" key="2">
    <source>
        <dbReference type="Proteomes" id="UP000015105"/>
    </source>
</evidence>